<dbReference type="InterPro" id="IPR029058">
    <property type="entry name" value="AB_hydrolase_fold"/>
</dbReference>
<accession>A0ABT0DBB9</accession>
<sequence>MLAVLVAILAFSGLALAALGLAGIGRPESWRVSGQAGRPIATFAATLLSQARRAVAGPRDILHETLRLPDDGTSRSTPFITVDVWHSAAAGRRERRLLLYTPGSGKTRRDNAATAADLAARGFVVVALDDIEQAPELAQSGMRPLAFDFSSGSAYEATLGDGDVKVALQAARLSSVLDRLAALQRQPDAPAWLAGLPLDRVGAFGWSFGGSTAAEASIGDPRIVAVANLDGWLFGMAARGGVAVPYLLMLSDFPFPADPVLDDPVPERRYEARLTRRDLIEERRLIERPESLAIRFPRTVHENLSDLAAAPAYWRTWFRVDPIRTKALADSCLAAFFGRHLHDQADDGRKDAGCLDESVLPSGVERLHTLAW</sequence>
<protein>
    <recommendedName>
        <fullName evidence="6">Dienelactone hydrolase</fullName>
    </recommendedName>
</protein>
<evidence type="ECO:0000313" key="4">
    <source>
        <dbReference type="EMBL" id="MCK0197261.1"/>
    </source>
</evidence>
<dbReference type="SUPFAM" id="SSF53474">
    <property type="entry name" value="alpha/beta-Hydrolases"/>
    <property type="match status" value="1"/>
</dbReference>
<dbReference type="Proteomes" id="UP001203284">
    <property type="component" value="Unassembled WGS sequence"/>
</dbReference>
<dbReference type="EMBL" id="JALKCH010000006">
    <property type="protein sequence ID" value="MCK0197261.1"/>
    <property type="molecule type" value="Genomic_DNA"/>
</dbReference>
<comment type="caution">
    <text evidence="4">The sequence shown here is derived from an EMBL/GenBank/DDBJ whole genome shotgun (WGS) entry which is preliminary data.</text>
</comment>
<evidence type="ECO:0008006" key="6">
    <source>
        <dbReference type="Google" id="ProtNLM"/>
    </source>
</evidence>
<proteinExistence type="predicted"/>
<dbReference type="PANTHER" id="PTHR10272">
    <property type="entry name" value="PLATELET-ACTIVATING FACTOR ACETYLHYDROLASE"/>
    <property type="match status" value="1"/>
</dbReference>
<keyword evidence="2" id="KW-0442">Lipid degradation</keyword>
<keyword evidence="1" id="KW-0378">Hydrolase</keyword>
<organism evidence="4 5">
    <name type="scientific">Ancylobacter crimeensis</name>
    <dbReference type="NCBI Taxonomy" id="2579147"/>
    <lineage>
        <taxon>Bacteria</taxon>
        <taxon>Pseudomonadati</taxon>
        <taxon>Pseudomonadota</taxon>
        <taxon>Alphaproteobacteria</taxon>
        <taxon>Hyphomicrobiales</taxon>
        <taxon>Xanthobacteraceae</taxon>
        <taxon>Ancylobacter</taxon>
    </lineage>
</organism>
<name>A0ABT0DBB9_9HYPH</name>
<keyword evidence="5" id="KW-1185">Reference proteome</keyword>
<evidence type="ECO:0000256" key="2">
    <source>
        <dbReference type="ARBA" id="ARBA00022963"/>
    </source>
</evidence>
<evidence type="ECO:0000256" key="3">
    <source>
        <dbReference type="ARBA" id="ARBA00023098"/>
    </source>
</evidence>
<dbReference type="RefSeq" id="WP_247028932.1">
    <property type="nucleotide sequence ID" value="NZ_JALKCH010000006.1"/>
</dbReference>
<reference evidence="4 5" key="1">
    <citation type="submission" date="2022-04" db="EMBL/GenBank/DDBJ databases">
        <authorList>
            <person name="Grouzdev D.S."/>
            <person name="Pantiukh K.S."/>
            <person name="Krutkina M.S."/>
        </authorList>
    </citation>
    <scope>NUCLEOTIDE SEQUENCE [LARGE SCALE GENOMIC DNA]</scope>
    <source>
        <strain evidence="4 5">6x-1</strain>
    </source>
</reference>
<evidence type="ECO:0000256" key="1">
    <source>
        <dbReference type="ARBA" id="ARBA00022801"/>
    </source>
</evidence>
<dbReference type="Gene3D" id="3.40.50.1820">
    <property type="entry name" value="alpha/beta hydrolase"/>
    <property type="match status" value="1"/>
</dbReference>
<dbReference type="PANTHER" id="PTHR10272:SF0">
    <property type="entry name" value="PLATELET-ACTIVATING FACTOR ACETYLHYDROLASE"/>
    <property type="match status" value="1"/>
</dbReference>
<evidence type="ECO:0000313" key="5">
    <source>
        <dbReference type="Proteomes" id="UP001203284"/>
    </source>
</evidence>
<gene>
    <name evidence="4" type="ORF">MWN34_10085</name>
</gene>
<keyword evidence="3" id="KW-0443">Lipid metabolism</keyword>